<reference evidence="2" key="1">
    <citation type="submission" date="2025-08" db="UniProtKB">
        <authorList>
            <consortium name="Ensembl"/>
        </authorList>
    </citation>
    <scope>IDENTIFICATION</scope>
</reference>
<evidence type="ECO:0008006" key="4">
    <source>
        <dbReference type="Google" id="ProtNLM"/>
    </source>
</evidence>
<dbReference type="SUPFAM" id="SSF56219">
    <property type="entry name" value="DNase I-like"/>
    <property type="match status" value="1"/>
</dbReference>
<protein>
    <recommendedName>
        <fullName evidence="4">Endonuclease/exonuclease/phosphatase domain-containing protein</fullName>
    </recommendedName>
</protein>
<dbReference type="PANTHER" id="PTHR19446">
    <property type="entry name" value="REVERSE TRANSCRIPTASES"/>
    <property type="match status" value="1"/>
</dbReference>
<proteinExistence type="predicted"/>
<dbReference type="Ensembl" id="ENSACDT00005014077.1">
    <property type="protein sequence ID" value="ENSACDP00005011675.1"/>
    <property type="gene ID" value="ENSACDG00005008590.1"/>
</dbReference>
<dbReference type="Gene3D" id="3.60.10.10">
    <property type="entry name" value="Endonuclease/exonuclease/phosphatase"/>
    <property type="match status" value="1"/>
</dbReference>
<accession>A0A8B9DTN2</accession>
<feature type="compositionally biased region" description="Basic and acidic residues" evidence="1">
    <location>
        <begin position="73"/>
        <end position="82"/>
    </location>
</feature>
<feature type="region of interest" description="Disordered" evidence="1">
    <location>
        <begin position="51"/>
        <end position="82"/>
    </location>
</feature>
<sequence>MIKGSIQGEDVTIINIYAPNIGAPRYIQQILTDIKGDIDENTIIVGDFNTPLTSMDRSSRQKTNKATITLIPKPDRDTTKKENYRPISLMNIDAKILNKILANRIQQHIKKDHTP</sequence>
<dbReference type="AlphaFoldDB" id="A0A8B9DTN2"/>
<name>A0A8B9DTN2_ANSCY</name>
<dbReference type="InterPro" id="IPR036691">
    <property type="entry name" value="Endo/exonu/phosph_ase_sf"/>
</dbReference>
<dbReference type="Proteomes" id="UP000694521">
    <property type="component" value="Unplaced"/>
</dbReference>
<evidence type="ECO:0000313" key="3">
    <source>
        <dbReference type="Proteomes" id="UP000694521"/>
    </source>
</evidence>
<evidence type="ECO:0000256" key="1">
    <source>
        <dbReference type="SAM" id="MobiDB-lite"/>
    </source>
</evidence>
<organism evidence="2 3">
    <name type="scientific">Anser cygnoides</name>
    <name type="common">Swan goose</name>
    <dbReference type="NCBI Taxonomy" id="8845"/>
    <lineage>
        <taxon>Eukaryota</taxon>
        <taxon>Metazoa</taxon>
        <taxon>Chordata</taxon>
        <taxon>Craniata</taxon>
        <taxon>Vertebrata</taxon>
        <taxon>Euteleostomi</taxon>
        <taxon>Archelosauria</taxon>
        <taxon>Archosauria</taxon>
        <taxon>Dinosauria</taxon>
        <taxon>Saurischia</taxon>
        <taxon>Theropoda</taxon>
        <taxon>Coelurosauria</taxon>
        <taxon>Aves</taxon>
        <taxon>Neognathae</taxon>
        <taxon>Galloanserae</taxon>
        <taxon>Anseriformes</taxon>
        <taxon>Anatidae</taxon>
        <taxon>Anserinae</taxon>
        <taxon>Anser</taxon>
    </lineage>
</organism>
<evidence type="ECO:0000313" key="2">
    <source>
        <dbReference type="Ensembl" id="ENSACDP00005011675.1"/>
    </source>
</evidence>
<reference evidence="2" key="2">
    <citation type="submission" date="2025-09" db="UniProtKB">
        <authorList>
            <consortium name="Ensembl"/>
        </authorList>
    </citation>
    <scope>IDENTIFICATION</scope>
</reference>
<keyword evidence="3" id="KW-1185">Reference proteome</keyword>